<dbReference type="Proteomes" id="UP001642464">
    <property type="component" value="Unassembled WGS sequence"/>
</dbReference>
<comment type="caution">
    <text evidence="5">The sequence shown here is derived from an EMBL/GenBank/DDBJ whole genome shotgun (WGS) entry which is preliminary data.</text>
</comment>
<feature type="region of interest" description="Disordered" evidence="3">
    <location>
        <begin position="1293"/>
        <end position="1317"/>
    </location>
</feature>
<reference evidence="5 6" key="1">
    <citation type="submission" date="2024-02" db="EMBL/GenBank/DDBJ databases">
        <authorList>
            <person name="Chen Y."/>
            <person name="Shah S."/>
            <person name="Dougan E. K."/>
            <person name="Thang M."/>
            <person name="Chan C."/>
        </authorList>
    </citation>
    <scope>NUCLEOTIDE SEQUENCE [LARGE SCALE GENOMIC DNA]</scope>
</reference>
<dbReference type="Pfam" id="PF00145">
    <property type="entry name" value="DNA_methylase"/>
    <property type="match status" value="1"/>
</dbReference>
<dbReference type="InterPro" id="IPR036691">
    <property type="entry name" value="Endo/exonu/phosph_ase_sf"/>
</dbReference>
<dbReference type="InterPro" id="IPR000477">
    <property type="entry name" value="RT_dom"/>
</dbReference>
<keyword evidence="1" id="KW-0489">Methyltransferase</keyword>
<evidence type="ECO:0000313" key="6">
    <source>
        <dbReference type="Proteomes" id="UP001642464"/>
    </source>
</evidence>
<sequence length="2878" mass="321824">MSVLLDPRLQPAPVLGGRYSSRFHGESTLGLVPVFDLRGLPCEIRRLPVGCTLPLTAYDLLVLSTEPLVLEVDDLSWLASSPPKDHFAAQVVELCSGLGATSMGARFMGAKVLSHFECNDLALRHLRRNSAAQVFAGDLCSASDLKRFHQSLDGQPFSIFAGFPCQPFSVQGSQGSHHDPRSNVYWAVLRCIMMLQAQSAVLECTPSVYSDQGIQDGLLQIQAALDWQAHQLIFDLASQWPMHRRRWWCSLCPRSWVFPSLAPWPVSSSTSRVSSVLPSWGIWSEDHEADLQLTQVELSAYGNPAFGGDRRLASLEDTMPTILHSYGCALQSCFCGCRDRGFAMSTLQSKGLRGILVISETHLQPRFFHPVELSALLSIPPDQQWESQPRQSLCLLGQSAAPLQALWIYAHQVNAATSQYSHPKIDPLTLVHQYKVALNKQIRQVFPFAYPDRPRVLKLEAVDGSLLYILKEGMVTVGQLLKAESISLGWGETMCCHSLEGPLSSEMIIDEDMPVQLWNHPKRQAKPPPVGLVAVGIQHGEQLCISCVPYGSFMFEALAEHDLHSVAWLVDEDGRVYGRDYRIWSTLRLTTISSSSFPSFSTLPCSTLMDQQACGVDHLLAEGLSGHTVWNALKSLCRSSELIDQEALVHLHPGLLHKLLHDSLSDGHIRVLRHFWECSQGLAVGCFSAQGHWAVICGRQDGDVVLWTYYDGLPGHLYPEALVLAKKLSFIFELTFAGLHDGSLIRQRHGHTCGAVAIAHVAHLLGLQGVFSTDHILCLHTWLSLHQVHCDSLLGFGRDDPVLSKFIDLLASKGVPAGEVETRAKQALDALGRASVISALSSKNPWQRLKAEASKPTVQFKFLKPHELAAYIDQQANQRFGAELKSKKEKSQKKPTKTEVQLDPKHLTLLPGHFKDSSHDNVPQIALEQVQTEARGIAVVTRQEAQPFLDSLKSISVDALGLLITSEVDSSSRGSTKVTNMRFPATYEPTKEQILVNGALLLLGDMAIERHRPAGPSSVPDMVSSAVVRLQIYRDEVTSDWSSVVNSPIKFVVQHTATLQVREGQSCGGVCPKYHLPVDVDQMNLMHEIWARRFTSLESRLQPADQAACFTAFLRVVDSIVPQLLSQTSEGIYFEPRSDKTTGPHPDFVVLWLGGVTKAEAVHKQRTLSNVLGVVRMNQKFGLRVRASDAEGVHKELRPHAPFHLGRPTLTFSVHPLPFGLDRRGMEKVLKEWSWKARPLQPTKGSALGGAWLVGADSPPSQSVLMAFHQDVLINQVQQHEIAERKVQFHASRKTLSHASSSTASSSQGPDKTDPWLAKAADPWASFKPTLAPGSSSGQKHIDAVAAKLKEDITATVGKDLKAQVATWTPSAHDSQAVDELRLQTDRKFQQVECSLNELQAQNVQFQAWCAEATKRMESTEQGTKQLQSNLHQVQQEVRNTADSLQHSVQQSSAVLRGEFINELENKLSSQFEKFEALLRKKFRTEQKEEMLLSAFSHYARPNVLAILSDRASDGTWTGVATISDFVSRPVTLPWKAHEYTSGRVLVTQHFVQGVCLTKAVIYGYPTSPTWPKAKAHTSGLLEVITEEIVLGTRGPRIVAGDFNTGPTGLAVFDTWRRLGWQSAQTWAFERWHQSPIMTYKGLTEPDQLWLSPEALALCTSVQVVDHFMEHATVQVQLDMLRAPTSVLRWTRPSTIPVAEVDTAWPSTEPPPLPPSTDADELFRSWARSFEDSFDRHIPGQPEHSLTPQQRGRFQHCSPSLHHVANVVCRPSREGEVCMRNSLLGSSVAHWFKQLRRLQSYLHAIRAAKWTPAAVVYRLELWSAIKGARGFHHSFAWWWEHYGYLADPLAPPLFPSQPPDCQVAEAIFAAFRCCYDKFESWHLAQRKSLLRQKHDRSLKALYQDLKRPAPEHLDGLWQEHLFAIVDFDGASHQVHLDATPSLEGTSQWFLDGEPVSLLLEEGDLCTLEPWPFVTMDSTLLQRQFFTSTAEVHGELLRFWEQRWLAPSDLPPEQWDRVVGFFKAFIPQIGFVIPDLSLRQWRSALKRYTSRSARGVDGFAPAELLQMPSGWTEQLLTLLRGIETGQLRWPQAILFGTVFSLAKSAAAHLPGDYRPVVIFSVIYRTWAGIEARALIQQLEPYVCAEAYGFLPHRESAQYWLGLQGHVELCLLLDTDLCGFSSDLCKAFEHIPRPQTWKLAAHLQVPSSVLQPWSSFLSSCRRSFDFHGALSPACESIVGMPEGDALSVFAMVQLDFSYHVYMKKFCPQAVASTYVDNIGVRSSSVAALISGFVVTSAYYQLWNLGLDSKKTFVWATKQNLRQQLRLMPYPCRDTAAELGGSMSFTSRARNCHQLARLDSLQQKWQRLQYSAAPLCQKVKCLGPCFWAQALHGAPSSRFSSRWIAELRTQAMKALRLAKTGCNPMLRLTLSGTWDADPGFFQLKTTVLTFRRVCLKMERFCADWSSFMACYTGVLGQGPYSKLLEQLQLIGWRLYLPYLWGHDDLCHSLLDWDDSSLVACLYEAWLQHVAFASSHRATMMGLHGLDLALLGALQKGLSGPHHTLQCSLQSGTFIDAAHHAKFDLAKKAWCPLCDQKDDQAHWWRCPRFHELRQKAQVTTEILEGAPRHVSWHLLPNRNPARRWLREYFHSRPRDLEFLGTAVQPHEHVFTDGSSMTLDCGISYASWAVLSASSGQQIAGAHLAGIDQSSARAEVMAVYAALEWGALQRLKLHLWVDSLFVVDNLKWLMSTGKIPLSWSHSCGIAFVVTWIPSHVDPAACEDPWQDWIASWNAKVDAMAGSINARRSMEFWDAVSRAQDYHVRSLNTLTSIRSFYFHVTAAPSATSTELEQLAESTERDEFEWIGSEWCTNHHTHLADQESG</sequence>
<evidence type="ECO:0000259" key="4">
    <source>
        <dbReference type="Pfam" id="PF00078"/>
    </source>
</evidence>
<keyword evidence="6" id="KW-1185">Reference proteome</keyword>
<accession>A0ABP0KSA6</accession>
<dbReference type="Pfam" id="PF00078">
    <property type="entry name" value="RVT_1"/>
    <property type="match status" value="1"/>
</dbReference>
<evidence type="ECO:0000256" key="2">
    <source>
        <dbReference type="ARBA" id="ARBA00022679"/>
    </source>
</evidence>
<feature type="compositionally biased region" description="Low complexity" evidence="3">
    <location>
        <begin position="1297"/>
        <end position="1307"/>
    </location>
</feature>
<evidence type="ECO:0000256" key="1">
    <source>
        <dbReference type="ARBA" id="ARBA00022603"/>
    </source>
</evidence>
<dbReference type="Gene3D" id="3.30.420.10">
    <property type="entry name" value="Ribonuclease H-like superfamily/Ribonuclease H"/>
    <property type="match status" value="1"/>
</dbReference>
<dbReference type="InterPro" id="IPR029063">
    <property type="entry name" value="SAM-dependent_MTases_sf"/>
</dbReference>
<dbReference type="SUPFAM" id="SSF53335">
    <property type="entry name" value="S-adenosyl-L-methionine-dependent methyltransferases"/>
    <property type="match status" value="1"/>
</dbReference>
<evidence type="ECO:0000256" key="3">
    <source>
        <dbReference type="SAM" id="MobiDB-lite"/>
    </source>
</evidence>
<dbReference type="SUPFAM" id="SSF53098">
    <property type="entry name" value="Ribonuclease H-like"/>
    <property type="match status" value="1"/>
</dbReference>
<dbReference type="InterPro" id="IPR036397">
    <property type="entry name" value="RNaseH_sf"/>
</dbReference>
<keyword evidence="2" id="KW-0808">Transferase</keyword>
<dbReference type="InterPro" id="IPR012337">
    <property type="entry name" value="RNaseH-like_sf"/>
</dbReference>
<organism evidence="5 6">
    <name type="scientific">Durusdinium trenchii</name>
    <dbReference type="NCBI Taxonomy" id="1381693"/>
    <lineage>
        <taxon>Eukaryota</taxon>
        <taxon>Sar</taxon>
        <taxon>Alveolata</taxon>
        <taxon>Dinophyceae</taxon>
        <taxon>Suessiales</taxon>
        <taxon>Symbiodiniaceae</taxon>
        <taxon>Durusdinium</taxon>
    </lineage>
</organism>
<evidence type="ECO:0000313" key="5">
    <source>
        <dbReference type="EMBL" id="CAK9029756.1"/>
    </source>
</evidence>
<name>A0ABP0KSA6_9DINO</name>
<feature type="domain" description="Reverse transcriptase" evidence="4">
    <location>
        <begin position="2109"/>
        <end position="2313"/>
    </location>
</feature>
<dbReference type="SUPFAM" id="SSF56219">
    <property type="entry name" value="DNase I-like"/>
    <property type="match status" value="1"/>
</dbReference>
<dbReference type="InterPro" id="IPR001525">
    <property type="entry name" value="C5_MeTfrase"/>
</dbReference>
<proteinExistence type="predicted"/>
<gene>
    <name evidence="5" type="ORF">SCF082_LOCUS18934</name>
</gene>
<dbReference type="EMBL" id="CAXAMM010012781">
    <property type="protein sequence ID" value="CAK9029756.1"/>
    <property type="molecule type" value="Genomic_DNA"/>
</dbReference>
<protein>
    <submittedName>
        <fullName evidence="5">LINE-1 reverse transcriptase-like</fullName>
    </submittedName>
</protein>
<dbReference type="Gene3D" id="3.40.50.150">
    <property type="entry name" value="Vaccinia Virus protein VP39"/>
    <property type="match status" value="1"/>
</dbReference>